<evidence type="ECO:0000313" key="1">
    <source>
        <dbReference type="EMBL" id="SPF56976.1"/>
    </source>
</evidence>
<protein>
    <submittedName>
        <fullName evidence="1">Uncharacterized protein</fullName>
    </submittedName>
</protein>
<name>A0A2U3LYP8_9FIRM</name>
<dbReference type="Proteomes" id="UP000238916">
    <property type="component" value="Unassembled WGS sequence"/>
</dbReference>
<organism evidence="1 2">
    <name type="scientific">Candidatus Desulfosporosinus infrequens</name>
    <dbReference type="NCBI Taxonomy" id="2043169"/>
    <lineage>
        <taxon>Bacteria</taxon>
        <taxon>Bacillati</taxon>
        <taxon>Bacillota</taxon>
        <taxon>Clostridia</taxon>
        <taxon>Eubacteriales</taxon>
        <taxon>Desulfitobacteriaceae</taxon>
        <taxon>Desulfosporosinus</taxon>
    </lineage>
</organism>
<reference evidence="2" key="1">
    <citation type="submission" date="2018-02" db="EMBL/GenBank/DDBJ databases">
        <authorList>
            <person name="Hausmann B."/>
        </authorList>
    </citation>
    <scope>NUCLEOTIDE SEQUENCE [LARGE SCALE GENOMIC DNA]</scope>
    <source>
        <strain evidence="2">Peat soil MAG SbF1</strain>
    </source>
</reference>
<proteinExistence type="predicted"/>
<dbReference type="AlphaFoldDB" id="A0A2U3LYP8"/>
<accession>A0A2U3LYP8</accession>
<sequence>MLFLTNHIIFYQTDYFNYTYASKAEHLEANSNPLLTIYFSYKFFDNR</sequence>
<dbReference type="EMBL" id="OMOF01000964">
    <property type="protein sequence ID" value="SPF56976.1"/>
    <property type="molecule type" value="Genomic_DNA"/>
</dbReference>
<evidence type="ECO:0000313" key="2">
    <source>
        <dbReference type="Proteomes" id="UP000238916"/>
    </source>
</evidence>
<gene>
    <name evidence="1" type="ORF">SBF1_9670002</name>
</gene>